<accession>A0A0B1T873</accession>
<proteinExistence type="predicted"/>
<evidence type="ECO:0000256" key="1">
    <source>
        <dbReference type="SAM" id="MobiDB-lite"/>
    </source>
</evidence>
<keyword evidence="3" id="KW-1185">Reference proteome</keyword>
<gene>
    <name evidence="2" type="ORF">OESDEN_06639</name>
</gene>
<evidence type="ECO:0000313" key="3">
    <source>
        <dbReference type="Proteomes" id="UP000053660"/>
    </source>
</evidence>
<dbReference type="EMBL" id="KN550767">
    <property type="protein sequence ID" value="KHJ93449.1"/>
    <property type="molecule type" value="Genomic_DNA"/>
</dbReference>
<name>A0A0B1T873_OESDE</name>
<organism evidence="2 3">
    <name type="scientific">Oesophagostomum dentatum</name>
    <name type="common">Nodular worm</name>
    <dbReference type="NCBI Taxonomy" id="61180"/>
    <lineage>
        <taxon>Eukaryota</taxon>
        <taxon>Metazoa</taxon>
        <taxon>Ecdysozoa</taxon>
        <taxon>Nematoda</taxon>
        <taxon>Chromadorea</taxon>
        <taxon>Rhabditida</taxon>
        <taxon>Rhabditina</taxon>
        <taxon>Rhabditomorpha</taxon>
        <taxon>Strongyloidea</taxon>
        <taxon>Strongylidae</taxon>
        <taxon>Oesophagostomum</taxon>
    </lineage>
</organism>
<dbReference type="Proteomes" id="UP000053660">
    <property type="component" value="Unassembled WGS sequence"/>
</dbReference>
<dbReference type="OrthoDB" id="10512804at2759"/>
<protein>
    <submittedName>
        <fullName evidence="2">Uncharacterized protein</fullName>
    </submittedName>
</protein>
<dbReference type="AlphaFoldDB" id="A0A0B1T873"/>
<reference evidence="2 3" key="1">
    <citation type="submission" date="2014-03" db="EMBL/GenBank/DDBJ databases">
        <title>Draft genome of the hookworm Oesophagostomum dentatum.</title>
        <authorList>
            <person name="Mitreva M."/>
        </authorList>
    </citation>
    <scope>NUCLEOTIDE SEQUENCE [LARGE SCALE GENOMIC DNA]</scope>
    <source>
        <strain evidence="2 3">OD-Hann</strain>
    </source>
</reference>
<feature type="region of interest" description="Disordered" evidence="1">
    <location>
        <begin position="1"/>
        <end position="68"/>
    </location>
</feature>
<evidence type="ECO:0000313" key="2">
    <source>
        <dbReference type="EMBL" id="KHJ93449.1"/>
    </source>
</evidence>
<feature type="compositionally biased region" description="Gly residues" evidence="1">
    <location>
        <begin position="30"/>
        <end position="42"/>
    </location>
</feature>
<sequence length="68" mass="7099">MHSFKSLFGLSDSNGADANQNRDHLRRTNFGGGGRWPGSGGPGGPPRNGKCLGSAQTESGVRRNGMAR</sequence>